<dbReference type="InterPro" id="IPR050155">
    <property type="entry name" value="HAD-like_hydrolase_sf"/>
</dbReference>
<evidence type="ECO:0000256" key="3">
    <source>
        <dbReference type="ARBA" id="ARBA00004818"/>
    </source>
</evidence>
<dbReference type="PANTHER" id="PTHR43434:SF1">
    <property type="entry name" value="PHOSPHOGLYCOLATE PHOSPHATASE"/>
    <property type="match status" value="1"/>
</dbReference>
<evidence type="ECO:0000256" key="9">
    <source>
        <dbReference type="ARBA" id="ARBA00023277"/>
    </source>
</evidence>
<dbReference type="PANTHER" id="PTHR43434">
    <property type="entry name" value="PHOSPHOGLYCOLATE PHOSPHATASE"/>
    <property type="match status" value="1"/>
</dbReference>
<evidence type="ECO:0000256" key="8">
    <source>
        <dbReference type="ARBA" id="ARBA00022842"/>
    </source>
</evidence>
<dbReference type="GO" id="GO:0008967">
    <property type="term" value="F:phosphoglycolate phosphatase activity"/>
    <property type="evidence" value="ECO:0007669"/>
    <property type="project" value="UniProtKB-EC"/>
</dbReference>
<comment type="caution">
    <text evidence="10">The sequence shown here is derived from an EMBL/GenBank/DDBJ whole genome shotgun (WGS) entry which is preliminary data.</text>
</comment>
<organism evidence="10 11">
    <name type="scientific">Kordiimonas pumila</name>
    <dbReference type="NCBI Taxonomy" id="2161677"/>
    <lineage>
        <taxon>Bacteria</taxon>
        <taxon>Pseudomonadati</taxon>
        <taxon>Pseudomonadota</taxon>
        <taxon>Alphaproteobacteria</taxon>
        <taxon>Kordiimonadales</taxon>
        <taxon>Kordiimonadaceae</taxon>
        <taxon>Kordiimonas</taxon>
    </lineage>
</organism>
<dbReference type="Proteomes" id="UP001595444">
    <property type="component" value="Unassembled WGS sequence"/>
</dbReference>
<comment type="catalytic activity">
    <reaction evidence="1">
        <text>2-phosphoglycolate + H2O = glycolate + phosphate</text>
        <dbReference type="Rhea" id="RHEA:14369"/>
        <dbReference type="ChEBI" id="CHEBI:15377"/>
        <dbReference type="ChEBI" id="CHEBI:29805"/>
        <dbReference type="ChEBI" id="CHEBI:43474"/>
        <dbReference type="ChEBI" id="CHEBI:58033"/>
        <dbReference type="EC" id="3.1.3.18"/>
    </reaction>
</comment>
<dbReference type="RefSeq" id="WP_194211874.1">
    <property type="nucleotide sequence ID" value="NZ_CP061205.1"/>
</dbReference>
<dbReference type="InterPro" id="IPR023198">
    <property type="entry name" value="PGP-like_dom2"/>
</dbReference>
<name>A0ABV7D201_9PROT</name>
<accession>A0ABV7D201</accession>
<evidence type="ECO:0000256" key="1">
    <source>
        <dbReference type="ARBA" id="ARBA00000830"/>
    </source>
</evidence>
<evidence type="ECO:0000313" key="10">
    <source>
        <dbReference type="EMBL" id="MFC3051183.1"/>
    </source>
</evidence>
<evidence type="ECO:0000256" key="2">
    <source>
        <dbReference type="ARBA" id="ARBA00001946"/>
    </source>
</evidence>
<protein>
    <recommendedName>
        <fullName evidence="5">phosphoglycolate phosphatase</fullName>
        <ecNumber evidence="5">3.1.3.18</ecNumber>
    </recommendedName>
</protein>
<evidence type="ECO:0000256" key="7">
    <source>
        <dbReference type="ARBA" id="ARBA00022801"/>
    </source>
</evidence>
<comment type="similarity">
    <text evidence="4">Belongs to the HAD-like hydrolase superfamily. CbbY/CbbZ/Gph/YieH family.</text>
</comment>
<keyword evidence="11" id="KW-1185">Reference proteome</keyword>
<dbReference type="SFLD" id="SFLDG01129">
    <property type="entry name" value="C1.5:_HAD__Beta-PGM__Phosphata"/>
    <property type="match status" value="1"/>
</dbReference>
<gene>
    <name evidence="10" type="primary">gph</name>
    <name evidence="10" type="ORF">ACFOKA_04625</name>
</gene>
<comment type="pathway">
    <text evidence="3">Organic acid metabolism; glycolate biosynthesis; glycolate from 2-phosphoglycolate: step 1/1.</text>
</comment>
<evidence type="ECO:0000256" key="5">
    <source>
        <dbReference type="ARBA" id="ARBA00013078"/>
    </source>
</evidence>
<evidence type="ECO:0000256" key="4">
    <source>
        <dbReference type="ARBA" id="ARBA00006171"/>
    </source>
</evidence>
<evidence type="ECO:0000256" key="6">
    <source>
        <dbReference type="ARBA" id="ARBA00022723"/>
    </source>
</evidence>
<dbReference type="EMBL" id="JBHRSL010000002">
    <property type="protein sequence ID" value="MFC3051183.1"/>
    <property type="molecule type" value="Genomic_DNA"/>
</dbReference>
<dbReference type="EC" id="3.1.3.18" evidence="5"/>
<dbReference type="Pfam" id="PF13419">
    <property type="entry name" value="HAD_2"/>
    <property type="match status" value="1"/>
</dbReference>
<dbReference type="NCBIfam" id="TIGR01449">
    <property type="entry name" value="PGP_bact"/>
    <property type="match status" value="1"/>
</dbReference>
<dbReference type="InterPro" id="IPR037512">
    <property type="entry name" value="PGPase_prok"/>
</dbReference>
<dbReference type="InterPro" id="IPR036412">
    <property type="entry name" value="HAD-like_sf"/>
</dbReference>
<evidence type="ECO:0000313" key="11">
    <source>
        <dbReference type="Proteomes" id="UP001595444"/>
    </source>
</evidence>
<comment type="cofactor">
    <cofactor evidence="2">
        <name>Mg(2+)</name>
        <dbReference type="ChEBI" id="CHEBI:18420"/>
    </cofactor>
</comment>
<sequence length="220" mass="23441">MTKFPAKIVVFDLDGTLIDTAVDLHAATNHVLKSLNIAPATLEQVRPYVGFGAIKLIETGLELSGNTTKYNAHDYKDMFLSYYSNHISVHSRLFSGGSEMLNTLQGAGVKMAICTNKPLGLAQQLLGDLGLSSYFEAITGGDSFPYKKPDPRHLQETIKLMGIKGPAVMVGDSSPDILCAKAAGIPVIAANYGYPDQPILSLGPDACITSLSDLVGLLDL</sequence>
<dbReference type="NCBIfam" id="TIGR01549">
    <property type="entry name" value="HAD-SF-IA-v1"/>
    <property type="match status" value="1"/>
</dbReference>
<dbReference type="SFLD" id="SFLDS00003">
    <property type="entry name" value="Haloacid_Dehalogenase"/>
    <property type="match status" value="1"/>
</dbReference>
<keyword evidence="9" id="KW-0119">Carbohydrate metabolism</keyword>
<keyword evidence="8" id="KW-0460">Magnesium</keyword>
<dbReference type="SFLD" id="SFLDG01135">
    <property type="entry name" value="C1.5.6:_HAD__Beta-PGM__Phospha"/>
    <property type="match status" value="1"/>
</dbReference>
<dbReference type="Gene3D" id="1.10.150.240">
    <property type="entry name" value="Putative phosphatase, domain 2"/>
    <property type="match status" value="1"/>
</dbReference>
<keyword evidence="7 10" id="KW-0378">Hydrolase</keyword>
<dbReference type="Gene3D" id="3.40.50.1000">
    <property type="entry name" value="HAD superfamily/HAD-like"/>
    <property type="match status" value="1"/>
</dbReference>
<reference evidence="11" key="1">
    <citation type="journal article" date="2019" name="Int. J. Syst. Evol. Microbiol.">
        <title>The Global Catalogue of Microorganisms (GCM) 10K type strain sequencing project: providing services to taxonomists for standard genome sequencing and annotation.</title>
        <authorList>
            <consortium name="The Broad Institute Genomics Platform"/>
            <consortium name="The Broad Institute Genome Sequencing Center for Infectious Disease"/>
            <person name="Wu L."/>
            <person name="Ma J."/>
        </authorList>
    </citation>
    <scope>NUCLEOTIDE SEQUENCE [LARGE SCALE GENOMIC DNA]</scope>
    <source>
        <strain evidence="11">KCTC 62164</strain>
    </source>
</reference>
<dbReference type="InterPro" id="IPR023214">
    <property type="entry name" value="HAD_sf"/>
</dbReference>
<dbReference type="InterPro" id="IPR041492">
    <property type="entry name" value="HAD_2"/>
</dbReference>
<keyword evidence="6" id="KW-0479">Metal-binding</keyword>
<proteinExistence type="inferred from homology"/>
<dbReference type="SUPFAM" id="SSF56784">
    <property type="entry name" value="HAD-like"/>
    <property type="match status" value="1"/>
</dbReference>
<dbReference type="InterPro" id="IPR006439">
    <property type="entry name" value="HAD-SF_hydro_IA"/>
</dbReference>